<keyword evidence="3" id="KW-1185">Reference proteome</keyword>
<dbReference type="RefSeq" id="WP_167964855.1">
    <property type="nucleotide sequence ID" value="NZ_JAATJJ010000002.1"/>
</dbReference>
<name>A0A846QVW9_9FLAO</name>
<keyword evidence="1" id="KW-0812">Transmembrane</keyword>
<dbReference type="AlphaFoldDB" id="A0A846QVW9"/>
<dbReference type="Proteomes" id="UP000590442">
    <property type="component" value="Unassembled WGS sequence"/>
</dbReference>
<protein>
    <submittedName>
        <fullName evidence="2">Putative membrane protein</fullName>
    </submittedName>
</protein>
<comment type="caution">
    <text evidence="2">The sequence shown here is derived from an EMBL/GenBank/DDBJ whole genome shotgun (WGS) entry which is preliminary data.</text>
</comment>
<sequence>MTTQIIRFSNILMAALVAGTIFGIWIGYNPMDLSAATYIEQQQNIIIALNDIMPILGLITIILTLASAFLRRKEKMAFILLLVASAFLIFSGLITKFGNQPINSIVMTWDLKSLPNNWMELRSKWWFYHEIRTLTAFIGLCLIVWTSMKKD</sequence>
<feature type="transmembrane region" description="Helical" evidence="1">
    <location>
        <begin position="7"/>
        <end position="26"/>
    </location>
</feature>
<dbReference type="EMBL" id="JAATJJ010000002">
    <property type="protein sequence ID" value="NJB72138.1"/>
    <property type="molecule type" value="Genomic_DNA"/>
</dbReference>
<gene>
    <name evidence="2" type="ORF">GGR42_002629</name>
</gene>
<proteinExistence type="predicted"/>
<dbReference type="Pfam" id="PF08592">
    <property type="entry name" value="Anthrone_oxy"/>
    <property type="match status" value="1"/>
</dbReference>
<evidence type="ECO:0000256" key="1">
    <source>
        <dbReference type="SAM" id="Phobius"/>
    </source>
</evidence>
<feature type="transmembrane region" description="Helical" evidence="1">
    <location>
        <begin position="125"/>
        <end position="145"/>
    </location>
</feature>
<feature type="transmembrane region" description="Helical" evidence="1">
    <location>
        <begin position="77"/>
        <end position="94"/>
    </location>
</feature>
<accession>A0A846QVW9</accession>
<keyword evidence="1" id="KW-0472">Membrane</keyword>
<evidence type="ECO:0000313" key="3">
    <source>
        <dbReference type="Proteomes" id="UP000590442"/>
    </source>
</evidence>
<dbReference type="InterPro" id="IPR013901">
    <property type="entry name" value="Anthrone_oxy"/>
</dbReference>
<evidence type="ECO:0000313" key="2">
    <source>
        <dbReference type="EMBL" id="NJB72138.1"/>
    </source>
</evidence>
<organism evidence="2 3">
    <name type="scientific">Saonia flava</name>
    <dbReference type="NCBI Taxonomy" id="523696"/>
    <lineage>
        <taxon>Bacteria</taxon>
        <taxon>Pseudomonadati</taxon>
        <taxon>Bacteroidota</taxon>
        <taxon>Flavobacteriia</taxon>
        <taxon>Flavobacteriales</taxon>
        <taxon>Flavobacteriaceae</taxon>
        <taxon>Saonia</taxon>
    </lineage>
</organism>
<reference evidence="2 3" key="1">
    <citation type="submission" date="2020-03" db="EMBL/GenBank/DDBJ databases">
        <title>Genomic Encyclopedia of Type Strains, Phase IV (KMG-IV): sequencing the most valuable type-strain genomes for metagenomic binning, comparative biology and taxonomic classification.</title>
        <authorList>
            <person name="Goeker M."/>
        </authorList>
    </citation>
    <scope>NUCLEOTIDE SEQUENCE [LARGE SCALE GENOMIC DNA]</scope>
    <source>
        <strain evidence="2 3">DSM 29762</strain>
    </source>
</reference>
<keyword evidence="1" id="KW-1133">Transmembrane helix</keyword>
<feature type="transmembrane region" description="Helical" evidence="1">
    <location>
        <begin position="46"/>
        <end position="70"/>
    </location>
</feature>